<accession>A0A6A4GIE2</accession>
<dbReference type="OrthoDB" id="2745898at2759"/>
<sequence>MSRFCLRDGFPSQILEILLFENKHLTFKNLVYLAIEHVSIPFFDRPSCLQNLKHLTLHERPRGCCHDLSEYNTLQFHHLSLPSLTHLQLFVFHPQSMIIIILLRAVLGPSKVTENFGRELSEYPDNDSVHLPAWQAVEHGLHLHIQVLAGRLWPTTYCPITDATLHSYINIGPSELCGPVERITINQIDAAQEYWPSTWKTGRISPGEADFWWDGEHW</sequence>
<gene>
    <name evidence="1" type="ORF">BT96DRAFT_605669</name>
</gene>
<keyword evidence="2" id="KW-1185">Reference proteome</keyword>
<dbReference type="Proteomes" id="UP000799118">
    <property type="component" value="Unassembled WGS sequence"/>
</dbReference>
<protein>
    <submittedName>
        <fullName evidence="1">Uncharacterized protein</fullName>
    </submittedName>
</protein>
<evidence type="ECO:0000313" key="1">
    <source>
        <dbReference type="EMBL" id="KAE9385180.1"/>
    </source>
</evidence>
<name>A0A6A4GIE2_9AGAR</name>
<evidence type="ECO:0000313" key="2">
    <source>
        <dbReference type="Proteomes" id="UP000799118"/>
    </source>
</evidence>
<proteinExistence type="predicted"/>
<reference evidence="1" key="1">
    <citation type="journal article" date="2019" name="Environ. Microbiol.">
        <title>Fungal ecological strategies reflected in gene transcription - a case study of two litter decomposers.</title>
        <authorList>
            <person name="Barbi F."/>
            <person name="Kohler A."/>
            <person name="Barry K."/>
            <person name="Baskaran P."/>
            <person name="Daum C."/>
            <person name="Fauchery L."/>
            <person name="Ihrmark K."/>
            <person name="Kuo A."/>
            <person name="LaButti K."/>
            <person name="Lipzen A."/>
            <person name="Morin E."/>
            <person name="Grigoriev I.V."/>
            <person name="Henrissat B."/>
            <person name="Lindahl B."/>
            <person name="Martin F."/>
        </authorList>
    </citation>
    <scope>NUCLEOTIDE SEQUENCE</scope>
    <source>
        <strain evidence="1">JB14</strain>
    </source>
</reference>
<dbReference type="EMBL" id="ML770019">
    <property type="protein sequence ID" value="KAE9385180.1"/>
    <property type="molecule type" value="Genomic_DNA"/>
</dbReference>
<dbReference type="AlphaFoldDB" id="A0A6A4GIE2"/>
<organism evidence="1 2">
    <name type="scientific">Gymnopus androsaceus JB14</name>
    <dbReference type="NCBI Taxonomy" id="1447944"/>
    <lineage>
        <taxon>Eukaryota</taxon>
        <taxon>Fungi</taxon>
        <taxon>Dikarya</taxon>
        <taxon>Basidiomycota</taxon>
        <taxon>Agaricomycotina</taxon>
        <taxon>Agaricomycetes</taxon>
        <taxon>Agaricomycetidae</taxon>
        <taxon>Agaricales</taxon>
        <taxon>Marasmiineae</taxon>
        <taxon>Omphalotaceae</taxon>
        <taxon>Gymnopus</taxon>
    </lineage>
</organism>